<name>A0A644ZJ63_9ZZZZ</name>
<keyword evidence="1" id="KW-0732">Signal</keyword>
<proteinExistence type="predicted"/>
<dbReference type="InterPro" id="IPR017853">
    <property type="entry name" value="GH"/>
</dbReference>
<reference evidence="3" key="1">
    <citation type="submission" date="2019-08" db="EMBL/GenBank/DDBJ databases">
        <authorList>
            <person name="Kucharzyk K."/>
            <person name="Murdoch R.W."/>
            <person name="Higgins S."/>
            <person name="Loffler F."/>
        </authorList>
    </citation>
    <scope>NUCLEOTIDE SEQUENCE</scope>
</reference>
<dbReference type="AlphaFoldDB" id="A0A644ZJ63"/>
<dbReference type="Pfam" id="PF02638">
    <property type="entry name" value="GHL10"/>
    <property type="match status" value="1"/>
</dbReference>
<dbReference type="PANTHER" id="PTHR43405:SF1">
    <property type="entry name" value="GLYCOSYL HYDROLASE DIGH"/>
    <property type="match status" value="1"/>
</dbReference>
<protein>
    <recommendedName>
        <fullName evidence="2">Glycosyl hydrolase-like 10 domain-containing protein</fullName>
    </recommendedName>
</protein>
<dbReference type="InterPro" id="IPR052177">
    <property type="entry name" value="Divisome_Glycosyl_Hydrolase"/>
</dbReference>
<evidence type="ECO:0000259" key="2">
    <source>
        <dbReference type="Pfam" id="PF02638"/>
    </source>
</evidence>
<gene>
    <name evidence="3" type="ORF">SDC9_87555</name>
</gene>
<dbReference type="EMBL" id="VSSQ01009172">
    <property type="protein sequence ID" value="MPM40906.1"/>
    <property type="molecule type" value="Genomic_DNA"/>
</dbReference>
<dbReference type="PANTHER" id="PTHR43405">
    <property type="entry name" value="GLYCOSYL HYDROLASE DIGH"/>
    <property type="match status" value="1"/>
</dbReference>
<evidence type="ECO:0000256" key="1">
    <source>
        <dbReference type="ARBA" id="ARBA00022729"/>
    </source>
</evidence>
<accession>A0A644ZJ63</accession>
<dbReference type="InterPro" id="IPR003790">
    <property type="entry name" value="GHL10"/>
</dbReference>
<dbReference type="SUPFAM" id="SSF51445">
    <property type="entry name" value="(Trans)glycosidases"/>
    <property type="match status" value="1"/>
</dbReference>
<organism evidence="3">
    <name type="scientific">bioreactor metagenome</name>
    <dbReference type="NCBI Taxonomy" id="1076179"/>
    <lineage>
        <taxon>unclassified sequences</taxon>
        <taxon>metagenomes</taxon>
        <taxon>ecological metagenomes</taxon>
    </lineage>
</organism>
<evidence type="ECO:0000313" key="3">
    <source>
        <dbReference type="EMBL" id="MPM40906.1"/>
    </source>
</evidence>
<feature type="domain" description="Glycosyl hydrolase-like 10" evidence="2">
    <location>
        <begin position="38"/>
        <end position="354"/>
    </location>
</feature>
<sequence length="516" mass="59541">MILFKKQIVKLLSVLLFVTISIINSVEAKAQHEGKSEWRAVWIATVNNIDWPSSPNLSTDQQKSELIQMLDLYKRLNFNAVVLQIRPTADAFYKSELEPWSIYLTGDQKRAPSPYYDPLAFAIEEAHKRGMELHTWLNPYRVSQNVNNIKDMSPDHIYRKKPHLFVKHGNKLYFDPAYPETREFLTKVIKDLVTRYDLDGIHFDDYFYPNNDFSDESSFAIHNRGYKREDKMAWRRENVDLVVKMLRDTIKSVKPFVKFGISPYAVWRNKAEDPRGSDTRSFGYTNYDHLHADILKWMEEGWLDYILPQLYFNIGYPAADFKILAEWWRDNSAGTPVYGGLGTYRLDPAAKIEAWRSPEEIKKQAEMLRGIPEYQGVCYFSAKDMKKNVVGINSVLEGLYTNPSVIPSLRGFETTPPAPPAEAKIVAQSGSSYLEWSGDPLPAGNASLEECNSERAYYYLIYKFEKGATPDFNNSKAIIALTGERKLKIQESGLYDYYISALDRLYNESKAVKFTK</sequence>
<dbReference type="Gene3D" id="3.20.20.80">
    <property type="entry name" value="Glycosidases"/>
    <property type="match status" value="1"/>
</dbReference>
<comment type="caution">
    <text evidence="3">The sequence shown here is derived from an EMBL/GenBank/DDBJ whole genome shotgun (WGS) entry which is preliminary data.</text>
</comment>